<dbReference type="Gene3D" id="1.20.1070.10">
    <property type="entry name" value="Rhodopsin 7-helix transmembrane proteins"/>
    <property type="match status" value="1"/>
</dbReference>
<sequence>LAVSDIGCLATLIWTNICFTPAFIEADLPFDTIEVTYLTSGIPHVTFTRVTGWITALITLERCLCITAPLK</sequence>
<protein>
    <submittedName>
        <fullName evidence="1">Uncharacterized protein</fullName>
    </submittedName>
</protein>
<dbReference type="AlphaFoldDB" id="A0A8S3YHV7"/>
<gene>
    <name evidence="1" type="ORF">CUNI_LOCUS663</name>
</gene>
<feature type="non-terminal residue" evidence="1">
    <location>
        <position position="1"/>
    </location>
</feature>
<dbReference type="Proteomes" id="UP000678393">
    <property type="component" value="Unassembled WGS sequence"/>
</dbReference>
<dbReference type="EMBL" id="CAJHNH020000075">
    <property type="protein sequence ID" value="CAG5115105.1"/>
    <property type="molecule type" value="Genomic_DNA"/>
</dbReference>
<evidence type="ECO:0000313" key="2">
    <source>
        <dbReference type="Proteomes" id="UP000678393"/>
    </source>
</evidence>
<keyword evidence="2" id="KW-1185">Reference proteome</keyword>
<proteinExistence type="predicted"/>
<evidence type="ECO:0000313" key="1">
    <source>
        <dbReference type="EMBL" id="CAG5115105.1"/>
    </source>
</evidence>
<comment type="caution">
    <text evidence="1">The sequence shown here is derived from an EMBL/GenBank/DDBJ whole genome shotgun (WGS) entry which is preliminary data.</text>
</comment>
<accession>A0A8S3YHV7</accession>
<reference evidence="1" key="1">
    <citation type="submission" date="2021-04" db="EMBL/GenBank/DDBJ databases">
        <authorList>
            <consortium name="Molecular Ecology Group"/>
        </authorList>
    </citation>
    <scope>NUCLEOTIDE SEQUENCE</scope>
</reference>
<dbReference type="OrthoDB" id="6117694at2759"/>
<organism evidence="1 2">
    <name type="scientific">Candidula unifasciata</name>
    <dbReference type="NCBI Taxonomy" id="100452"/>
    <lineage>
        <taxon>Eukaryota</taxon>
        <taxon>Metazoa</taxon>
        <taxon>Spiralia</taxon>
        <taxon>Lophotrochozoa</taxon>
        <taxon>Mollusca</taxon>
        <taxon>Gastropoda</taxon>
        <taxon>Heterobranchia</taxon>
        <taxon>Euthyneura</taxon>
        <taxon>Panpulmonata</taxon>
        <taxon>Eupulmonata</taxon>
        <taxon>Stylommatophora</taxon>
        <taxon>Helicina</taxon>
        <taxon>Helicoidea</taxon>
        <taxon>Geomitridae</taxon>
        <taxon>Candidula</taxon>
    </lineage>
</organism>
<feature type="non-terminal residue" evidence="1">
    <location>
        <position position="71"/>
    </location>
</feature>
<name>A0A8S3YHV7_9EUPU</name>